<sequence length="215" mass="22949">MTEHGNTPRIRYDEGCLAAHALNVIGDRWALLVVRELMLTPRRFQTIRSGLPGISAAVLTQRLSQLQQAGVVRHDAALGVYALTESGQGLLPVLQAMCRWGAMHPGHDPRRFISPTALMISMTAMIDAAAAQGRHVRAGFASGPDRFVLSLDGDGVLRAAAVREVDADFTLAGSGNDLARAVYGPVRLNDLAPGGIALSGDADAAQDFVDLFRLR</sequence>
<keyword evidence="1" id="KW-0805">Transcription regulation</keyword>
<dbReference type="Proteomes" id="UP001218412">
    <property type="component" value="Chromosome"/>
</dbReference>
<dbReference type="PROSITE" id="PS51118">
    <property type="entry name" value="HTH_HXLR"/>
    <property type="match status" value="1"/>
</dbReference>
<evidence type="ECO:0000256" key="3">
    <source>
        <dbReference type="ARBA" id="ARBA00023163"/>
    </source>
</evidence>
<accession>A0ABY7SWI2</accession>
<dbReference type="SUPFAM" id="SSF55718">
    <property type="entry name" value="SCP-like"/>
    <property type="match status" value="1"/>
</dbReference>
<proteinExistence type="predicted"/>
<evidence type="ECO:0000313" key="6">
    <source>
        <dbReference type="Proteomes" id="UP001218412"/>
    </source>
</evidence>
<keyword evidence="6" id="KW-1185">Reference proteome</keyword>
<dbReference type="InterPro" id="IPR036388">
    <property type="entry name" value="WH-like_DNA-bd_sf"/>
</dbReference>
<protein>
    <submittedName>
        <fullName evidence="5">Transcriptional regulator</fullName>
    </submittedName>
</protein>
<dbReference type="RefSeq" id="WP_272858627.1">
    <property type="nucleotide sequence ID" value="NZ_CP067134.1"/>
</dbReference>
<dbReference type="InterPro" id="IPR036527">
    <property type="entry name" value="SCP2_sterol-bd_dom_sf"/>
</dbReference>
<evidence type="ECO:0000256" key="2">
    <source>
        <dbReference type="ARBA" id="ARBA00023125"/>
    </source>
</evidence>
<keyword evidence="3" id="KW-0804">Transcription</keyword>
<dbReference type="SUPFAM" id="SSF46785">
    <property type="entry name" value="Winged helix' DNA-binding domain"/>
    <property type="match status" value="1"/>
</dbReference>
<evidence type="ECO:0000313" key="5">
    <source>
        <dbReference type="EMBL" id="WCR10566.1"/>
    </source>
</evidence>
<dbReference type="Gene3D" id="1.10.10.10">
    <property type="entry name" value="Winged helix-like DNA-binding domain superfamily/Winged helix DNA-binding domain"/>
    <property type="match status" value="1"/>
</dbReference>
<reference evidence="5 6" key="1">
    <citation type="submission" date="2021-01" db="EMBL/GenBank/DDBJ databases">
        <title>Biogeographic distribution of Paracoccus.</title>
        <authorList>
            <person name="Hollensteiner J."/>
            <person name="Leineberger J."/>
            <person name="Brinkhoff T."/>
            <person name="Daniel R."/>
        </authorList>
    </citation>
    <scope>NUCLEOTIDE SEQUENCE [LARGE SCALE GENOMIC DNA]</scope>
    <source>
        <strain evidence="5 6">LMG25392</strain>
    </source>
</reference>
<name>A0ABY7SWI2_9RHOB</name>
<dbReference type="Gene3D" id="3.30.1050.10">
    <property type="entry name" value="SCP2 sterol-binding domain"/>
    <property type="match status" value="1"/>
</dbReference>
<feature type="domain" description="HTH hxlR-type" evidence="4">
    <location>
        <begin position="16"/>
        <end position="109"/>
    </location>
</feature>
<evidence type="ECO:0000259" key="4">
    <source>
        <dbReference type="PROSITE" id="PS51118"/>
    </source>
</evidence>
<evidence type="ECO:0000256" key="1">
    <source>
        <dbReference type="ARBA" id="ARBA00023015"/>
    </source>
</evidence>
<gene>
    <name evidence="5" type="ORF">JHW45_16205</name>
</gene>
<keyword evidence="2" id="KW-0238">DNA-binding</keyword>
<dbReference type="Pfam" id="PF01638">
    <property type="entry name" value="HxlR"/>
    <property type="match status" value="1"/>
</dbReference>
<dbReference type="PANTHER" id="PTHR33204:SF18">
    <property type="entry name" value="TRANSCRIPTIONAL REGULATORY PROTEIN"/>
    <property type="match status" value="1"/>
</dbReference>
<dbReference type="InterPro" id="IPR036390">
    <property type="entry name" value="WH_DNA-bd_sf"/>
</dbReference>
<dbReference type="EMBL" id="CP067134">
    <property type="protein sequence ID" value="WCR10566.1"/>
    <property type="molecule type" value="Genomic_DNA"/>
</dbReference>
<dbReference type="InterPro" id="IPR002577">
    <property type="entry name" value="HTH_HxlR"/>
</dbReference>
<dbReference type="PANTHER" id="PTHR33204">
    <property type="entry name" value="TRANSCRIPTIONAL REGULATOR, MARR FAMILY"/>
    <property type="match status" value="1"/>
</dbReference>
<organism evidence="5 6">
    <name type="scientific">Paracoccus stylophorae</name>
    <dbReference type="NCBI Taxonomy" id="659350"/>
    <lineage>
        <taxon>Bacteria</taxon>
        <taxon>Pseudomonadati</taxon>
        <taxon>Pseudomonadota</taxon>
        <taxon>Alphaproteobacteria</taxon>
        <taxon>Rhodobacterales</taxon>
        <taxon>Paracoccaceae</taxon>
        <taxon>Paracoccus</taxon>
    </lineage>
</organism>